<protein>
    <submittedName>
        <fullName evidence="2">AGAP004444-PA-like protein</fullName>
    </submittedName>
</protein>
<evidence type="ECO:0000313" key="4">
    <source>
        <dbReference type="Proteomes" id="UP000030765"/>
    </source>
</evidence>
<feature type="region of interest" description="Disordered" evidence="1">
    <location>
        <begin position="86"/>
        <end position="130"/>
    </location>
</feature>
<keyword evidence="4" id="KW-1185">Reference proteome</keyword>
<reference evidence="2 4" key="1">
    <citation type="journal article" date="2014" name="BMC Genomics">
        <title>Genome sequence of Anopheles sinensis provides insight into genetics basis of mosquito competence for malaria parasites.</title>
        <authorList>
            <person name="Zhou D."/>
            <person name="Zhang D."/>
            <person name="Ding G."/>
            <person name="Shi L."/>
            <person name="Hou Q."/>
            <person name="Ye Y."/>
            <person name="Xu Y."/>
            <person name="Zhou H."/>
            <person name="Xiong C."/>
            <person name="Li S."/>
            <person name="Yu J."/>
            <person name="Hong S."/>
            <person name="Yu X."/>
            <person name="Zou P."/>
            <person name="Chen C."/>
            <person name="Chang X."/>
            <person name="Wang W."/>
            <person name="Lv Y."/>
            <person name="Sun Y."/>
            <person name="Ma L."/>
            <person name="Shen B."/>
            <person name="Zhu C."/>
        </authorList>
    </citation>
    <scope>NUCLEOTIDE SEQUENCE [LARGE SCALE GENOMIC DNA]</scope>
</reference>
<evidence type="ECO:0000313" key="2">
    <source>
        <dbReference type="EMBL" id="KFB35405.1"/>
    </source>
</evidence>
<dbReference type="EMBL" id="ATLV01009060">
    <property type="status" value="NOT_ANNOTATED_CDS"/>
    <property type="molecule type" value="Genomic_DNA"/>
</dbReference>
<feature type="region of interest" description="Disordered" evidence="1">
    <location>
        <begin position="161"/>
        <end position="218"/>
    </location>
</feature>
<gene>
    <name evidence="2" type="ORF">ZHAS_00002041</name>
</gene>
<dbReference type="EMBL" id="KE524500">
    <property type="protein sequence ID" value="KFB35405.1"/>
    <property type="molecule type" value="Genomic_DNA"/>
</dbReference>
<accession>A0A084VBR1</accession>
<name>A0A084VBR1_ANOSI</name>
<dbReference type="Proteomes" id="UP000030765">
    <property type="component" value="Unassembled WGS sequence"/>
</dbReference>
<dbReference type="VEuPathDB" id="VectorBase:ASIC002041"/>
<dbReference type="VEuPathDB" id="VectorBase:ASIS003479"/>
<proteinExistence type="predicted"/>
<dbReference type="AlphaFoldDB" id="A0A084VBR1"/>
<dbReference type="STRING" id="74873.A0A084VBR1"/>
<sequence>MLFEWECAYFMSSAITTPTTVSTTTAVAAMVASSNTTAAQGDLNEVTVPAILLSNDHMPKSNGTSNEVVEKRLKLKPWFKQISAEEIPAEKKSQTDSEIIPEPAQSVSAPEATATRKSKSKSGTSSKKVSLKTRKASLSAIVFKQLMAAGGQGIGVGINKDLPPAARQRPPVRRVPAVPPPADGVEVVDVKKSSSKTLSSESSGDPIPEHFGSTFEES</sequence>
<reference evidence="3" key="2">
    <citation type="submission" date="2020-05" db="UniProtKB">
        <authorList>
            <consortium name="EnsemblMetazoa"/>
        </authorList>
    </citation>
    <scope>IDENTIFICATION</scope>
</reference>
<evidence type="ECO:0000256" key="1">
    <source>
        <dbReference type="SAM" id="MobiDB-lite"/>
    </source>
</evidence>
<dbReference type="EnsemblMetazoa" id="ASIC002041-RA">
    <property type="protein sequence ID" value="ASIC002041-PA"/>
    <property type="gene ID" value="ASIC002041"/>
</dbReference>
<dbReference type="OrthoDB" id="10607363at2759"/>
<organism evidence="2">
    <name type="scientific">Anopheles sinensis</name>
    <name type="common">Mosquito</name>
    <dbReference type="NCBI Taxonomy" id="74873"/>
    <lineage>
        <taxon>Eukaryota</taxon>
        <taxon>Metazoa</taxon>
        <taxon>Ecdysozoa</taxon>
        <taxon>Arthropoda</taxon>
        <taxon>Hexapoda</taxon>
        <taxon>Insecta</taxon>
        <taxon>Pterygota</taxon>
        <taxon>Neoptera</taxon>
        <taxon>Endopterygota</taxon>
        <taxon>Diptera</taxon>
        <taxon>Nematocera</taxon>
        <taxon>Culicoidea</taxon>
        <taxon>Culicidae</taxon>
        <taxon>Anophelinae</taxon>
        <taxon>Anopheles</taxon>
    </lineage>
</organism>
<evidence type="ECO:0000313" key="3">
    <source>
        <dbReference type="EnsemblMetazoa" id="ASIC002041-PA"/>
    </source>
</evidence>